<reference evidence="1 2" key="1">
    <citation type="submission" date="2023-10" db="EMBL/GenBank/DDBJ databases">
        <title>Draft genome sequence of Xylaria bambusicola isolate GMP-LS, the root and basal stem rot pathogen of sugarcane in Indonesia.</title>
        <authorList>
            <person name="Selvaraj P."/>
            <person name="Muralishankar V."/>
            <person name="Muruganantham S."/>
            <person name="Sp S."/>
            <person name="Haryani S."/>
            <person name="Lau K.J.X."/>
            <person name="Naqvi N.I."/>
        </authorList>
    </citation>
    <scope>NUCLEOTIDE SEQUENCE [LARGE SCALE GENOMIC DNA]</scope>
    <source>
        <strain evidence="1">GMP-LS</strain>
    </source>
</reference>
<protein>
    <submittedName>
        <fullName evidence="1">Uncharacterized protein</fullName>
    </submittedName>
</protein>
<name>A0AAN7ZAY6_9PEZI</name>
<accession>A0AAN7ZAY6</accession>
<keyword evidence="2" id="KW-1185">Reference proteome</keyword>
<dbReference type="Proteomes" id="UP001305414">
    <property type="component" value="Unassembled WGS sequence"/>
</dbReference>
<dbReference type="EMBL" id="JAWHQM010000077">
    <property type="protein sequence ID" value="KAK5636752.1"/>
    <property type="molecule type" value="Genomic_DNA"/>
</dbReference>
<proteinExistence type="predicted"/>
<evidence type="ECO:0000313" key="2">
    <source>
        <dbReference type="Proteomes" id="UP001305414"/>
    </source>
</evidence>
<sequence>MRRCAGRNTFPSEASAPMELRNGVKILLDAGTANCRNWLQFYRSEITNSPGDIYGSSNPLALAAYFSL</sequence>
<comment type="caution">
    <text evidence="1">The sequence shown here is derived from an EMBL/GenBank/DDBJ whole genome shotgun (WGS) entry which is preliminary data.</text>
</comment>
<evidence type="ECO:0000313" key="1">
    <source>
        <dbReference type="EMBL" id="KAK5636752.1"/>
    </source>
</evidence>
<dbReference type="AlphaFoldDB" id="A0AAN7ZAY6"/>
<gene>
    <name evidence="1" type="ORF">RRF57_012464</name>
</gene>
<organism evidence="1 2">
    <name type="scientific">Xylaria bambusicola</name>
    <dbReference type="NCBI Taxonomy" id="326684"/>
    <lineage>
        <taxon>Eukaryota</taxon>
        <taxon>Fungi</taxon>
        <taxon>Dikarya</taxon>
        <taxon>Ascomycota</taxon>
        <taxon>Pezizomycotina</taxon>
        <taxon>Sordariomycetes</taxon>
        <taxon>Xylariomycetidae</taxon>
        <taxon>Xylariales</taxon>
        <taxon>Xylariaceae</taxon>
        <taxon>Xylaria</taxon>
    </lineage>
</organism>